<dbReference type="InterPro" id="IPR000182">
    <property type="entry name" value="GNAT_dom"/>
</dbReference>
<organism evidence="5 6">
    <name type="scientific">Candidatus Clostridium radicumherbarum</name>
    <dbReference type="NCBI Taxonomy" id="3381662"/>
    <lineage>
        <taxon>Bacteria</taxon>
        <taxon>Bacillati</taxon>
        <taxon>Bacillota</taxon>
        <taxon>Clostridia</taxon>
        <taxon>Eubacteriales</taxon>
        <taxon>Clostridiaceae</taxon>
        <taxon>Clostridium</taxon>
    </lineage>
</organism>
<evidence type="ECO:0000256" key="1">
    <source>
        <dbReference type="ARBA" id="ARBA00022679"/>
    </source>
</evidence>
<keyword evidence="2 5" id="KW-0012">Acyltransferase</keyword>
<comment type="caution">
    <text evidence="5">The sequence shown here is derived from an EMBL/GenBank/DDBJ whole genome shotgun (WGS) entry which is preliminary data.</text>
</comment>
<dbReference type="PANTHER" id="PTHR43792:SF8">
    <property type="entry name" value="[RIBOSOMAL PROTEIN US5]-ALANINE N-ACETYLTRANSFERASE"/>
    <property type="match status" value="1"/>
</dbReference>
<proteinExistence type="inferred from homology"/>
<reference evidence="5 6" key="1">
    <citation type="submission" date="2024-11" db="EMBL/GenBank/DDBJ databases">
        <authorList>
            <person name="Heng Y.C."/>
            <person name="Lim A.C.H."/>
            <person name="Lee J.K.Y."/>
            <person name="Kittelmann S."/>
        </authorList>
    </citation>
    <scope>NUCLEOTIDE SEQUENCE [LARGE SCALE GENOMIC DNA]</scope>
    <source>
        <strain evidence="5 6">WILCCON 0202</strain>
    </source>
</reference>
<dbReference type="GO" id="GO:0016746">
    <property type="term" value="F:acyltransferase activity"/>
    <property type="evidence" value="ECO:0007669"/>
    <property type="project" value="UniProtKB-KW"/>
</dbReference>
<keyword evidence="1 5" id="KW-0808">Transferase</keyword>
<comment type="similarity">
    <text evidence="3">Belongs to the acetyltransferase family. RimJ subfamily.</text>
</comment>
<name>A0ABW8TWW7_9CLOT</name>
<dbReference type="EMBL" id="JBJHZY010000007">
    <property type="protein sequence ID" value="MFL0270195.1"/>
    <property type="molecule type" value="Genomic_DNA"/>
</dbReference>
<evidence type="ECO:0000313" key="5">
    <source>
        <dbReference type="EMBL" id="MFL0270195.1"/>
    </source>
</evidence>
<sequence>MRINGEQIYIRYLNVLDTEAVLHLHLRNKEFFRKYSSTKNEDFYTLKIQEDIIKDNELKCEKDEKYSFGIFTKNSDELIGNIALTEVLRGSLQSCYIGYFLDMQHNGKGYMTESVKLVVKFAFEDLRLHRIEAGVMPHNIRSMCVLENAGFKKEGIARKNVNINGVWQDHQVLAIIWEDYNK</sequence>
<keyword evidence="6" id="KW-1185">Reference proteome</keyword>
<dbReference type="PROSITE" id="PS51186">
    <property type="entry name" value="GNAT"/>
    <property type="match status" value="1"/>
</dbReference>
<dbReference type="EC" id="2.3.-.-" evidence="5"/>
<evidence type="ECO:0000256" key="3">
    <source>
        <dbReference type="ARBA" id="ARBA00038502"/>
    </source>
</evidence>
<dbReference type="Gene3D" id="3.40.630.30">
    <property type="match status" value="1"/>
</dbReference>
<evidence type="ECO:0000259" key="4">
    <source>
        <dbReference type="PROSITE" id="PS51186"/>
    </source>
</evidence>
<dbReference type="SUPFAM" id="SSF55729">
    <property type="entry name" value="Acyl-CoA N-acyltransferases (Nat)"/>
    <property type="match status" value="1"/>
</dbReference>
<protein>
    <submittedName>
        <fullName evidence="5">GNAT family N-acetyltransferase</fullName>
        <ecNumber evidence="5">2.3.-.-</ecNumber>
    </submittedName>
</protein>
<dbReference type="RefSeq" id="WP_406766827.1">
    <property type="nucleotide sequence ID" value="NZ_JBJHZY010000007.1"/>
</dbReference>
<dbReference type="PANTHER" id="PTHR43792">
    <property type="entry name" value="GNAT FAMILY, PUTATIVE (AFU_ORTHOLOGUE AFUA_3G00765)-RELATED-RELATED"/>
    <property type="match status" value="1"/>
</dbReference>
<feature type="domain" description="N-acetyltransferase" evidence="4">
    <location>
        <begin position="30"/>
        <end position="182"/>
    </location>
</feature>
<dbReference type="Pfam" id="PF13302">
    <property type="entry name" value="Acetyltransf_3"/>
    <property type="match status" value="1"/>
</dbReference>
<dbReference type="InterPro" id="IPR016181">
    <property type="entry name" value="Acyl_CoA_acyltransferase"/>
</dbReference>
<dbReference type="InterPro" id="IPR051531">
    <property type="entry name" value="N-acetyltransferase"/>
</dbReference>
<evidence type="ECO:0000313" key="6">
    <source>
        <dbReference type="Proteomes" id="UP001623661"/>
    </source>
</evidence>
<accession>A0ABW8TWW7</accession>
<gene>
    <name evidence="5" type="ORF">ACJDUH_19120</name>
</gene>
<evidence type="ECO:0000256" key="2">
    <source>
        <dbReference type="ARBA" id="ARBA00023315"/>
    </source>
</evidence>
<dbReference type="Proteomes" id="UP001623661">
    <property type="component" value="Unassembled WGS sequence"/>
</dbReference>